<evidence type="ECO:0000259" key="1">
    <source>
        <dbReference type="PROSITE" id="PS50181"/>
    </source>
</evidence>
<evidence type="ECO:0000313" key="2">
    <source>
        <dbReference type="EMBL" id="EJD39062.1"/>
    </source>
</evidence>
<dbReference type="PANTHER" id="PTHR20933">
    <property type="entry name" value="F-BOX ONLY PROTEIN 33"/>
    <property type="match status" value="1"/>
</dbReference>
<dbReference type="Proteomes" id="UP000006514">
    <property type="component" value="Unassembled WGS sequence"/>
</dbReference>
<dbReference type="SUPFAM" id="SSF81383">
    <property type="entry name" value="F-box domain"/>
    <property type="match status" value="3"/>
</dbReference>
<dbReference type="PANTHER" id="PTHR20933:SF4">
    <property type="entry name" value="F-BOX INVOLVED IN POLYQ PATHOGENESIS, ISOFORM A"/>
    <property type="match status" value="1"/>
</dbReference>
<organism evidence="2 3">
    <name type="scientific">Auricularia subglabra (strain TFB-10046 / SS5)</name>
    <name type="common">White-rot fungus</name>
    <name type="synonym">Auricularia delicata (strain TFB10046)</name>
    <dbReference type="NCBI Taxonomy" id="717982"/>
    <lineage>
        <taxon>Eukaryota</taxon>
        <taxon>Fungi</taxon>
        <taxon>Dikarya</taxon>
        <taxon>Basidiomycota</taxon>
        <taxon>Agaricomycotina</taxon>
        <taxon>Agaricomycetes</taxon>
        <taxon>Auriculariales</taxon>
        <taxon>Auriculariaceae</taxon>
        <taxon>Auricularia</taxon>
    </lineage>
</organism>
<dbReference type="InterPro" id="IPR001810">
    <property type="entry name" value="F-box_dom"/>
</dbReference>
<proteinExistence type="predicted"/>
<reference evidence="3" key="1">
    <citation type="journal article" date="2012" name="Science">
        <title>The Paleozoic origin of enzymatic lignin decomposition reconstructed from 31 fungal genomes.</title>
        <authorList>
            <person name="Floudas D."/>
            <person name="Binder M."/>
            <person name="Riley R."/>
            <person name="Barry K."/>
            <person name="Blanchette R.A."/>
            <person name="Henrissat B."/>
            <person name="Martinez A.T."/>
            <person name="Otillar R."/>
            <person name="Spatafora J.W."/>
            <person name="Yadav J.S."/>
            <person name="Aerts A."/>
            <person name="Benoit I."/>
            <person name="Boyd A."/>
            <person name="Carlson A."/>
            <person name="Copeland A."/>
            <person name="Coutinho P.M."/>
            <person name="de Vries R.P."/>
            <person name="Ferreira P."/>
            <person name="Findley K."/>
            <person name="Foster B."/>
            <person name="Gaskell J."/>
            <person name="Glotzer D."/>
            <person name="Gorecki P."/>
            <person name="Heitman J."/>
            <person name="Hesse C."/>
            <person name="Hori C."/>
            <person name="Igarashi K."/>
            <person name="Jurgens J.A."/>
            <person name="Kallen N."/>
            <person name="Kersten P."/>
            <person name="Kohler A."/>
            <person name="Kuees U."/>
            <person name="Kumar T.K.A."/>
            <person name="Kuo A."/>
            <person name="LaButti K."/>
            <person name="Larrondo L.F."/>
            <person name="Lindquist E."/>
            <person name="Ling A."/>
            <person name="Lombard V."/>
            <person name="Lucas S."/>
            <person name="Lundell T."/>
            <person name="Martin R."/>
            <person name="McLaughlin D.J."/>
            <person name="Morgenstern I."/>
            <person name="Morin E."/>
            <person name="Murat C."/>
            <person name="Nagy L.G."/>
            <person name="Nolan M."/>
            <person name="Ohm R.A."/>
            <person name="Patyshakuliyeva A."/>
            <person name="Rokas A."/>
            <person name="Ruiz-Duenas F.J."/>
            <person name="Sabat G."/>
            <person name="Salamov A."/>
            <person name="Samejima M."/>
            <person name="Schmutz J."/>
            <person name="Slot J.C."/>
            <person name="St John F."/>
            <person name="Stenlid J."/>
            <person name="Sun H."/>
            <person name="Sun S."/>
            <person name="Syed K."/>
            <person name="Tsang A."/>
            <person name="Wiebenga A."/>
            <person name="Young D."/>
            <person name="Pisabarro A."/>
            <person name="Eastwood D.C."/>
            <person name="Martin F."/>
            <person name="Cullen D."/>
            <person name="Grigoriev I.V."/>
            <person name="Hibbett D.S."/>
        </authorList>
    </citation>
    <scope>NUCLEOTIDE SEQUENCE [LARGE SCALE GENOMIC DNA]</scope>
    <source>
        <strain evidence="3">TFB10046</strain>
    </source>
</reference>
<dbReference type="AlphaFoldDB" id="J0LIK8"/>
<accession>J0LIK8</accession>
<dbReference type="EMBL" id="JH687817">
    <property type="protein sequence ID" value="EJD39062.1"/>
    <property type="molecule type" value="Genomic_DNA"/>
</dbReference>
<sequence length="577" mass="66146">MSAMSSLQVYTRMSLGGFLQRHIHNLSPETIRRTFTHLSLRDLRHTAQVCARWRELAFGLIALRPKEAGIYKLPWNVLRRVFELLDPLNLGSAARVRVRWRTIALSFFSYRMGRRHIHDLAAETIKYAFAFLEFDDLRYAAQVCVRWRDLGIEHPGFWRDIELRSASHGALELLAARHGQCAGRLCNLTVDIEGQQRLIERTLIPLMAAFMPSVKTLTVRLDALYQLPVWDVLNHPAPHLVTFSLKLYSPDRLMPKNPVRTHIFEDHIGCLQEVHLIDVMLPFPIDAIPAFHDIWNMSIMHAQGMYEPFPDFLFECCPRLKWLTLHSGTLDCSSITNTGRQGISRLEILDVDLHPDSLADFVANAPIADVPVVVLTTPPDDNAAYDFLKPVTAPFNVGFVQKSSNEFWIVVEADWNGYRRVFAEYPSDYTVPPEHNYKTNILLENDAFPDQVNFIKISHTLWDLLTPYLTLYTTVRRLIVRLDTERTTCALPTRIFPYAGLQTLVIEAEAHHIYVDSADVVDFIDNVLQAPGCRALELHRVFLEGNRGLVTQRFDSVAYADRGHCREIIRNKRSIAT</sequence>
<dbReference type="InParanoid" id="J0LIK8"/>
<dbReference type="PROSITE" id="PS50181">
    <property type="entry name" value="FBOX"/>
    <property type="match status" value="1"/>
</dbReference>
<keyword evidence="3" id="KW-1185">Reference proteome</keyword>
<dbReference type="SMART" id="SM00256">
    <property type="entry name" value="FBOX"/>
    <property type="match status" value="3"/>
</dbReference>
<dbReference type="KEGG" id="adl:AURDEDRAFT_171859"/>
<evidence type="ECO:0000313" key="3">
    <source>
        <dbReference type="Proteomes" id="UP000006514"/>
    </source>
</evidence>
<dbReference type="OrthoDB" id="3219396at2759"/>
<gene>
    <name evidence="2" type="ORF">AURDEDRAFT_171859</name>
</gene>
<feature type="domain" description="F-box" evidence="1">
    <location>
        <begin position="67"/>
        <end position="113"/>
    </location>
</feature>
<name>J0LIK8_AURST</name>
<dbReference type="Gene3D" id="1.20.1280.50">
    <property type="match status" value="2"/>
</dbReference>
<protein>
    <recommendedName>
        <fullName evidence="1">F-box domain-containing protein</fullName>
    </recommendedName>
</protein>
<dbReference type="Pfam" id="PF00646">
    <property type="entry name" value="F-box"/>
    <property type="match status" value="1"/>
</dbReference>
<dbReference type="InterPro" id="IPR036047">
    <property type="entry name" value="F-box-like_dom_sf"/>
</dbReference>